<evidence type="ECO:0000313" key="3">
    <source>
        <dbReference type="Proteomes" id="UP001198034"/>
    </source>
</evidence>
<accession>A0ABS8BL12</accession>
<comment type="caution">
    <text evidence="2">The sequence shown here is derived from an EMBL/GenBank/DDBJ whole genome shotgun (WGS) entry which is preliminary data.</text>
</comment>
<keyword evidence="1" id="KW-0472">Membrane</keyword>
<evidence type="ECO:0008006" key="4">
    <source>
        <dbReference type="Google" id="ProtNLM"/>
    </source>
</evidence>
<dbReference type="Proteomes" id="UP001198034">
    <property type="component" value="Unassembled WGS sequence"/>
</dbReference>
<sequence>MKKLQLDFHVRPAQTPWLGLLLCVLGVIAVLWVMTQIDVAKEQKNQLELQEDSIALRIKQRDSKVKAELNASPVSAKVEKIRRDQLLSHAPAFDLLERVWEQEIAFSRLEIATVERDIKMDLEAKSLNDVLLLVDRFEAAPATKHVTLARNSLKIGDPNRPAVAAIEVLWLADPAVPSSTTSTAASTAASRVHSASAASGVH</sequence>
<reference evidence="2 3" key="1">
    <citation type="submission" date="2021-10" db="EMBL/GenBank/DDBJ databases">
        <authorList>
            <person name="Chen M."/>
        </authorList>
    </citation>
    <scope>NUCLEOTIDE SEQUENCE [LARGE SCALE GENOMIC DNA]</scope>
    <source>
        <strain evidence="2 3">H3-26</strain>
    </source>
</reference>
<keyword evidence="3" id="KW-1185">Reference proteome</keyword>
<evidence type="ECO:0000313" key="2">
    <source>
        <dbReference type="EMBL" id="MCB5196410.1"/>
    </source>
</evidence>
<dbReference type="RefSeq" id="WP_226764164.1">
    <property type="nucleotide sequence ID" value="NZ_JAJAWG010000004.1"/>
</dbReference>
<protein>
    <recommendedName>
        <fullName evidence="4">Fimbrial assembly protein (PilN)</fullName>
    </recommendedName>
</protein>
<keyword evidence="1" id="KW-0812">Transmembrane</keyword>
<feature type="transmembrane region" description="Helical" evidence="1">
    <location>
        <begin position="15"/>
        <end position="34"/>
    </location>
</feature>
<evidence type="ECO:0000256" key="1">
    <source>
        <dbReference type="SAM" id="Phobius"/>
    </source>
</evidence>
<keyword evidence="1" id="KW-1133">Transmembrane helix</keyword>
<organism evidence="2 3">
    <name type="scientific">Deefgea salmonis</name>
    <dbReference type="NCBI Taxonomy" id="2875502"/>
    <lineage>
        <taxon>Bacteria</taxon>
        <taxon>Pseudomonadati</taxon>
        <taxon>Pseudomonadota</taxon>
        <taxon>Betaproteobacteria</taxon>
        <taxon>Neisseriales</taxon>
        <taxon>Chitinibacteraceae</taxon>
        <taxon>Deefgea</taxon>
    </lineage>
</organism>
<proteinExistence type="predicted"/>
<dbReference type="EMBL" id="JAJAWG010000004">
    <property type="protein sequence ID" value="MCB5196410.1"/>
    <property type="molecule type" value="Genomic_DNA"/>
</dbReference>
<gene>
    <name evidence="2" type="ORF">LG219_09020</name>
</gene>
<name>A0ABS8BL12_9NEIS</name>